<feature type="chain" id="PRO_5010284690" evidence="3">
    <location>
        <begin position="25"/>
        <end position="204"/>
    </location>
</feature>
<reference evidence="5" key="1">
    <citation type="submission" date="2025-08" db="UniProtKB">
        <authorList>
            <consortium name="RefSeq"/>
        </authorList>
    </citation>
    <scope>IDENTIFICATION</scope>
    <source>
        <tissue evidence="5">Leaf</tissue>
    </source>
</reference>
<dbReference type="OrthoDB" id="1745944at2759"/>
<dbReference type="GO" id="GO:0004866">
    <property type="term" value="F:endopeptidase inhibitor activity"/>
    <property type="evidence" value="ECO:0007669"/>
    <property type="project" value="InterPro"/>
</dbReference>
<feature type="signal peptide" evidence="3">
    <location>
        <begin position="1"/>
        <end position="24"/>
    </location>
</feature>
<evidence type="ECO:0000256" key="1">
    <source>
        <dbReference type="ARBA" id="ARBA00005440"/>
    </source>
</evidence>
<accession>A0A1S3VUY3</accession>
<proteinExistence type="inferred from homology"/>
<dbReference type="PANTHER" id="PTHR33107:SF81">
    <property type="entry name" value="TRYPSIN INHIBITOR A"/>
    <property type="match status" value="1"/>
</dbReference>
<dbReference type="Proteomes" id="UP000087766">
    <property type="component" value="Unplaced"/>
</dbReference>
<dbReference type="AlphaFoldDB" id="A0A1S3VUY3"/>
<gene>
    <name evidence="5" type="primary">LOC106778725</name>
</gene>
<name>A0A1S3VUY3_VIGRR</name>
<dbReference type="GeneID" id="106778725"/>
<dbReference type="PRINTS" id="PR00291">
    <property type="entry name" value="KUNITZINHBTR"/>
</dbReference>
<evidence type="ECO:0000256" key="3">
    <source>
        <dbReference type="SAM" id="SignalP"/>
    </source>
</evidence>
<dbReference type="InterPro" id="IPR011065">
    <property type="entry name" value="Kunitz_inhibitor_STI-like_sf"/>
</dbReference>
<keyword evidence="3" id="KW-0732">Signal</keyword>
<evidence type="ECO:0000313" key="5">
    <source>
        <dbReference type="RefSeq" id="XP_014522198.1"/>
    </source>
</evidence>
<dbReference type="KEGG" id="vra:106778725"/>
<dbReference type="SMART" id="SM00452">
    <property type="entry name" value="STI"/>
    <property type="match status" value="1"/>
</dbReference>
<dbReference type="PANTHER" id="PTHR33107">
    <property type="entry name" value="KUNITZ TRYPSIN INHIBITOR 2"/>
    <property type="match status" value="1"/>
</dbReference>
<protein>
    <submittedName>
        <fullName evidence="5">Trypsin inhibitor DE-3-like</fullName>
    </submittedName>
</protein>
<dbReference type="RefSeq" id="XP_014522198.1">
    <property type="nucleotide sequence ID" value="XM_014666712.2"/>
</dbReference>
<dbReference type="SUPFAM" id="SSF50386">
    <property type="entry name" value="STI-like"/>
    <property type="match status" value="1"/>
</dbReference>
<evidence type="ECO:0000313" key="4">
    <source>
        <dbReference type="Proteomes" id="UP000087766"/>
    </source>
</evidence>
<keyword evidence="2" id="KW-1015">Disulfide bond</keyword>
<comment type="similarity">
    <text evidence="1">Belongs to the protease inhibitor I3 (leguminous Kunitz-type inhibitor) family.</text>
</comment>
<organism evidence="4 5">
    <name type="scientific">Vigna radiata var. radiata</name>
    <name type="common">Mung bean</name>
    <name type="synonym">Phaseolus aureus</name>
    <dbReference type="NCBI Taxonomy" id="3916"/>
    <lineage>
        <taxon>Eukaryota</taxon>
        <taxon>Viridiplantae</taxon>
        <taxon>Streptophyta</taxon>
        <taxon>Embryophyta</taxon>
        <taxon>Tracheophyta</taxon>
        <taxon>Spermatophyta</taxon>
        <taxon>Magnoliopsida</taxon>
        <taxon>eudicotyledons</taxon>
        <taxon>Gunneridae</taxon>
        <taxon>Pentapetalae</taxon>
        <taxon>rosids</taxon>
        <taxon>fabids</taxon>
        <taxon>Fabales</taxon>
        <taxon>Fabaceae</taxon>
        <taxon>Papilionoideae</taxon>
        <taxon>50 kb inversion clade</taxon>
        <taxon>NPAAA clade</taxon>
        <taxon>indigoferoid/millettioid clade</taxon>
        <taxon>Phaseoleae</taxon>
        <taxon>Vigna</taxon>
    </lineage>
</organism>
<keyword evidence="4" id="KW-1185">Reference proteome</keyword>
<dbReference type="Gene3D" id="2.80.10.50">
    <property type="match status" value="1"/>
</dbReference>
<sequence>MASKMLFALFLLSVLTFYPPSITAFLTDGSGHILHNGGIYYIKPHIFSQGGGIRRIKTGNETSRLSVVQSPIETDSGLPLKISSPFKVTFIPQGPVFINFVDDSVGDNSLEWTAVEVLYEGTFVKVGYQNSLKGYFVIQQGSSANTVNLSFCILGGSLCGNVVIVKDEAGNRLLAVNQNKAYDFILTPVQQPRLNEPLSMKTSA</sequence>
<dbReference type="Pfam" id="PF00197">
    <property type="entry name" value="Kunitz_legume"/>
    <property type="match status" value="1"/>
</dbReference>
<dbReference type="InterPro" id="IPR002160">
    <property type="entry name" value="Prot_inh_Kunz-lg"/>
</dbReference>
<evidence type="ECO:0000256" key="2">
    <source>
        <dbReference type="ARBA" id="ARBA00023157"/>
    </source>
</evidence>